<evidence type="ECO:0000256" key="5">
    <source>
        <dbReference type="ARBA" id="ARBA00022989"/>
    </source>
</evidence>
<evidence type="ECO:0000256" key="3">
    <source>
        <dbReference type="ARBA" id="ARBA00022679"/>
    </source>
</evidence>
<feature type="transmembrane region" description="Helical" evidence="7">
    <location>
        <begin position="248"/>
        <end position="265"/>
    </location>
</feature>
<keyword evidence="6 7" id="KW-0472">Membrane</keyword>
<evidence type="ECO:0000256" key="7">
    <source>
        <dbReference type="HAMAP-Rule" id="MF_00038"/>
    </source>
</evidence>
<dbReference type="InterPro" id="IPR018480">
    <property type="entry name" value="PNAcMuramoyl-5peptid_Trfase_CS"/>
</dbReference>
<keyword evidence="4 7" id="KW-0812">Transmembrane</keyword>
<comment type="similarity">
    <text evidence="2 7">Belongs to the glycosyltransferase 4 family. MraY subfamily.</text>
</comment>
<dbReference type="Pfam" id="PF10555">
    <property type="entry name" value="MraY_sig1"/>
    <property type="match status" value="1"/>
</dbReference>
<dbReference type="GO" id="GO:0008963">
    <property type="term" value="F:phospho-N-acetylmuramoyl-pentapeptide-transferase activity"/>
    <property type="evidence" value="ECO:0007669"/>
    <property type="project" value="UniProtKB-UniRule"/>
</dbReference>
<evidence type="ECO:0000256" key="1">
    <source>
        <dbReference type="ARBA" id="ARBA00004141"/>
    </source>
</evidence>
<dbReference type="RefSeq" id="WP_229642536.1">
    <property type="nucleotide sequence ID" value="NZ_JADWDC010000084.1"/>
</dbReference>
<feature type="transmembrane region" description="Helical" evidence="7">
    <location>
        <begin position="48"/>
        <end position="70"/>
    </location>
</feature>
<dbReference type="PROSITE" id="PS01348">
    <property type="entry name" value="MRAY_2"/>
    <property type="match status" value="1"/>
</dbReference>
<gene>
    <name evidence="7" type="primary">mraY</name>
    <name evidence="10" type="ORF">I4641_20965</name>
</gene>
<organism evidence="10 11">
    <name type="scientific">Waterburya agarophytonicola KI4</name>
    <dbReference type="NCBI Taxonomy" id="2874699"/>
    <lineage>
        <taxon>Bacteria</taxon>
        <taxon>Bacillati</taxon>
        <taxon>Cyanobacteriota</taxon>
        <taxon>Cyanophyceae</taxon>
        <taxon>Pleurocapsales</taxon>
        <taxon>Hyellaceae</taxon>
        <taxon>Waterburya</taxon>
        <taxon>Waterburya agarophytonicola</taxon>
    </lineage>
</organism>
<dbReference type="Proteomes" id="UP000729733">
    <property type="component" value="Unassembled WGS sequence"/>
</dbReference>
<dbReference type="AlphaFoldDB" id="A0A964BW14"/>
<keyword evidence="7" id="KW-1003">Cell membrane</keyword>
<dbReference type="GO" id="GO:0071555">
    <property type="term" value="P:cell wall organization"/>
    <property type="evidence" value="ECO:0007669"/>
    <property type="project" value="UniProtKB-KW"/>
</dbReference>
<feature type="transmembrane region" description="Helical" evidence="7">
    <location>
        <begin position="191"/>
        <end position="210"/>
    </location>
</feature>
<dbReference type="NCBIfam" id="TIGR00445">
    <property type="entry name" value="mraY"/>
    <property type="match status" value="1"/>
</dbReference>
<feature type="transmembrane region" description="Helical" evidence="7">
    <location>
        <begin position="18"/>
        <end position="36"/>
    </location>
</feature>
<accession>A0A964BW14</accession>
<feature type="binding site" evidence="9">
    <location>
        <position position="217"/>
    </location>
    <ligand>
        <name>Mg(2+)</name>
        <dbReference type="ChEBI" id="CHEBI:18420"/>
    </ligand>
</feature>
<name>A0A964BW14_9CYAN</name>
<dbReference type="PANTHER" id="PTHR22926">
    <property type="entry name" value="PHOSPHO-N-ACETYLMURAMOYL-PENTAPEPTIDE-TRANSFERASE"/>
    <property type="match status" value="1"/>
</dbReference>
<keyword evidence="7" id="KW-0961">Cell wall biogenesis/degradation</keyword>
<feature type="transmembrane region" description="Helical" evidence="7">
    <location>
        <begin position="162"/>
        <end position="179"/>
    </location>
</feature>
<dbReference type="GO" id="GO:0051301">
    <property type="term" value="P:cell division"/>
    <property type="evidence" value="ECO:0007669"/>
    <property type="project" value="UniProtKB-KW"/>
</dbReference>
<evidence type="ECO:0000256" key="2">
    <source>
        <dbReference type="ARBA" id="ARBA00005583"/>
    </source>
</evidence>
<dbReference type="GO" id="GO:0046872">
    <property type="term" value="F:metal ion binding"/>
    <property type="evidence" value="ECO:0007669"/>
    <property type="project" value="UniProtKB-KW"/>
</dbReference>
<feature type="transmembrane region" description="Helical" evidence="7">
    <location>
        <begin position="353"/>
        <end position="371"/>
    </location>
</feature>
<feature type="binding site" evidence="9">
    <location>
        <position position="276"/>
    </location>
    <ligand>
        <name>Mg(2+)</name>
        <dbReference type="ChEBI" id="CHEBI:18420"/>
    </ligand>
</feature>
<evidence type="ECO:0000313" key="10">
    <source>
        <dbReference type="EMBL" id="MCC0179437.1"/>
    </source>
</evidence>
<dbReference type="EMBL" id="JADWDC010000084">
    <property type="protein sequence ID" value="MCC0179437.1"/>
    <property type="molecule type" value="Genomic_DNA"/>
</dbReference>
<keyword evidence="7 9" id="KW-0479">Metal-binding</keyword>
<keyword evidence="3 7" id="KW-0808">Transferase</keyword>
<comment type="subcellular location">
    <subcellularLocation>
        <location evidence="7">Cell membrane</location>
        <topology evidence="7">Multi-pass membrane protein</topology>
    </subcellularLocation>
    <subcellularLocation>
        <location evidence="1">Membrane</location>
        <topology evidence="1">Multi-pass membrane protein</topology>
    </subcellularLocation>
</comment>
<keyword evidence="7" id="KW-0131">Cell cycle</keyword>
<dbReference type="GO" id="GO:0005886">
    <property type="term" value="C:plasma membrane"/>
    <property type="evidence" value="ECO:0007669"/>
    <property type="project" value="UniProtKB-SubCell"/>
</dbReference>
<keyword evidence="7" id="KW-0132">Cell division</keyword>
<proteinExistence type="inferred from homology"/>
<keyword evidence="7" id="KW-0573">Peptidoglycan synthesis</keyword>
<comment type="cofactor">
    <cofactor evidence="7 9">
        <name>Mg(2+)</name>
        <dbReference type="ChEBI" id="CHEBI:18420"/>
    </cofactor>
</comment>
<feature type="transmembrane region" description="Helical" evidence="7">
    <location>
        <begin position="119"/>
        <end position="142"/>
    </location>
</feature>
<protein>
    <recommendedName>
        <fullName evidence="7 8">Phospho-N-acetylmuramoyl-pentapeptide-transferase</fullName>
        <ecNumber evidence="7 8">2.7.8.13</ecNumber>
    </recommendedName>
    <alternativeName>
        <fullName evidence="7">UDP-MurNAc-pentapeptide phosphotransferase</fullName>
    </alternativeName>
</protein>
<dbReference type="PANTHER" id="PTHR22926:SF5">
    <property type="entry name" value="PHOSPHO-N-ACETYLMURAMOYL-PENTAPEPTIDE-TRANSFERASE HOMOLOG"/>
    <property type="match status" value="1"/>
</dbReference>
<comment type="caution">
    <text evidence="10">The sequence shown here is derived from an EMBL/GenBank/DDBJ whole genome shotgun (WGS) entry which is preliminary data.</text>
</comment>
<dbReference type="CDD" id="cd06852">
    <property type="entry name" value="GT_MraY"/>
    <property type="match status" value="1"/>
</dbReference>
<dbReference type="EC" id="2.7.8.13" evidence="7 8"/>
<dbReference type="PROSITE" id="PS01347">
    <property type="entry name" value="MRAY_1"/>
    <property type="match status" value="1"/>
</dbReference>
<comment type="function">
    <text evidence="7">Catalyzes the initial step of the lipid cycle reactions in the biosynthesis of the cell wall peptidoglycan: transfers peptidoglycan precursor phospho-MurNAc-pentapeptide from UDP-MurNAc-pentapeptide onto the lipid carrier undecaprenyl phosphate, yielding undecaprenyl-pyrophosphoryl-MurNAc-pentapeptide, known as lipid I.</text>
</comment>
<keyword evidence="7 9" id="KW-0460">Magnesium</keyword>
<feature type="transmembrane region" description="Helical" evidence="7">
    <location>
        <begin position="272"/>
        <end position="291"/>
    </location>
</feature>
<evidence type="ECO:0000256" key="8">
    <source>
        <dbReference type="NCBIfam" id="TIGR00445"/>
    </source>
</evidence>
<evidence type="ECO:0000256" key="6">
    <source>
        <dbReference type="ARBA" id="ARBA00023136"/>
    </source>
</evidence>
<keyword evidence="11" id="KW-1185">Reference proteome</keyword>
<keyword evidence="7" id="KW-0133">Cell shape</keyword>
<feature type="transmembrane region" description="Helical" evidence="7">
    <location>
        <begin position="222"/>
        <end position="242"/>
    </location>
</feature>
<dbReference type="InterPro" id="IPR000715">
    <property type="entry name" value="Glycosyl_transferase_4"/>
</dbReference>
<evidence type="ECO:0000256" key="9">
    <source>
        <dbReference type="PIRSR" id="PIRSR600715-1"/>
    </source>
</evidence>
<evidence type="ECO:0000313" key="11">
    <source>
        <dbReference type="Proteomes" id="UP000729733"/>
    </source>
</evidence>
<evidence type="ECO:0000256" key="4">
    <source>
        <dbReference type="ARBA" id="ARBA00022692"/>
    </source>
</evidence>
<dbReference type="GO" id="GO:0009252">
    <property type="term" value="P:peptidoglycan biosynthetic process"/>
    <property type="evidence" value="ECO:0007669"/>
    <property type="project" value="UniProtKB-UniRule"/>
</dbReference>
<feature type="transmembrane region" description="Helical" evidence="7">
    <location>
        <begin position="91"/>
        <end position="113"/>
    </location>
</feature>
<comment type="catalytic activity">
    <reaction evidence="7">
        <text>UDP-N-acetyl-alpha-D-muramoyl-L-alanyl-gamma-D-glutamyl-meso-2,6-diaminopimeloyl-D-alanyl-D-alanine + di-trans,octa-cis-undecaprenyl phosphate = di-trans,octa-cis-undecaprenyl diphospho-N-acetyl-alpha-D-muramoyl-L-alanyl-D-glutamyl-meso-2,6-diaminopimeloyl-D-alanyl-D-alanine + UMP</text>
        <dbReference type="Rhea" id="RHEA:28386"/>
        <dbReference type="ChEBI" id="CHEBI:57865"/>
        <dbReference type="ChEBI" id="CHEBI:60392"/>
        <dbReference type="ChEBI" id="CHEBI:61386"/>
        <dbReference type="ChEBI" id="CHEBI:61387"/>
        <dbReference type="EC" id="2.7.8.13"/>
    </reaction>
</comment>
<dbReference type="InterPro" id="IPR003524">
    <property type="entry name" value="PNAcMuramoyl-5peptid_Trfase"/>
</dbReference>
<keyword evidence="5 7" id="KW-1133">Transmembrane helix</keyword>
<dbReference type="GO" id="GO:0008360">
    <property type="term" value="P:regulation of cell shape"/>
    <property type="evidence" value="ECO:0007669"/>
    <property type="project" value="UniProtKB-KW"/>
</dbReference>
<comment type="pathway">
    <text evidence="7">Cell wall biogenesis; peptidoglycan biosynthesis.</text>
</comment>
<dbReference type="HAMAP" id="MF_00038">
    <property type="entry name" value="MraY"/>
    <property type="match status" value="1"/>
</dbReference>
<reference evidence="10" key="1">
    <citation type="journal article" date="2021" name="Antonie Van Leeuwenhoek">
        <title>Draft genome and description of Waterburya agarophytonicola gen. nov. sp. nov. (Pleurocapsales, Cyanobacteria): a seaweed symbiont.</title>
        <authorList>
            <person name="Bonthond G."/>
            <person name="Shalygin S."/>
            <person name="Bayer T."/>
            <person name="Weinberger F."/>
        </authorList>
    </citation>
    <scope>NUCLEOTIDE SEQUENCE</scope>
    <source>
        <strain evidence="10">KI4</strain>
    </source>
</reference>
<sequence length="372" mass="39167">MNGKSLATEKLIVPSGKALLIFLIGILTLSAIALGYEDGFSGKQFGLLFFPLLSCTIVSALIGKGVIPILNRLKTGQIVQEDGPQSHLKKAGTPTMGGIFFVPVAVIIALVGMVLNPTIANISAEAIAVCLIALGYGLIGWIDDWQVLRRKSNKGISPRMKLTLQVSLGTLFALWLFWHESPSITNISLPGGINLSLGWLFIPLAIFVLAAESNATNLTDGVDGLAAGTGAISFLGLGAIISVDSPDLALFCACFSGACLGFLVHNRNPATVFMGDTGSLALGGALAAVGLSSGNLWTLFVVSGIFLIESLSVIAQVGYYKATKGEDGNGKRLFKMAPIHHHFELSGWNETQVVGVFYLVNLLLVAIAYFMG</sequence>
<dbReference type="Pfam" id="PF00953">
    <property type="entry name" value="Glycos_transf_4"/>
    <property type="match status" value="1"/>
</dbReference>